<gene>
    <name evidence="4" type="ORF">apy_10250</name>
</gene>
<dbReference type="OrthoDB" id="130870at2157"/>
<keyword evidence="3" id="KW-0472">Membrane</keyword>
<feature type="transmembrane region" description="Helical" evidence="3">
    <location>
        <begin position="7"/>
        <end position="28"/>
    </location>
</feature>
<dbReference type="EMBL" id="BDMD01000053">
    <property type="protein sequence ID" value="GBF09300.1"/>
    <property type="molecule type" value="Genomic_DNA"/>
</dbReference>
<dbReference type="AlphaFoldDB" id="A0A401HA97"/>
<dbReference type="PANTHER" id="PTHR30006:SF24">
    <property type="entry name" value="SLL0237 PROTEIN"/>
    <property type="match status" value="1"/>
</dbReference>
<sequence>MASRSRTTYIILAGILLVAIILGAALFLRPGGGAGETTTPVTPGETGAETTKTTTTGPSTATEEETVVETATKTETKTEMEPVVLRVLTRHPGEIQLAAKEEFLKSDLAKRYNIVDIKFYSVPPVSWISAIESRGDIDVAWGGGPTLFDQLYQAGYLAPLTSDAALDAAAQIPDLFAGAPMKRADSEGRIYWVAASVASFGFTVNHNVLNQYNLPVPKRWADLASPVYAEPLVLEGREVIAIADPTRSTSNTRMYEIILQAYGWEEGWRVLTGMAANALVEGGSAEVRDDVIQGRVAIGITIDFYGYTAMKANPATEYIIPEGETIINGDPIALLTTSKHSEAAQAFIAWVLTEGQKIWFREDINRLPSNPKAFELPEGRERQDLKAVYDKLSTAKSMEFSDEEALKIESAMQLYFKATLVDLNGILKEVWTTMVQLLMEGRIDEQTFNDYMSMLGAPLKYVDPATGEEKVFTEEDAARVTSVLRENPRLKDAYISAWREAAIAKYESLLDELLSLGG</sequence>
<evidence type="ECO:0000313" key="5">
    <source>
        <dbReference type="Proteomes" id="UP000291213"/>
    </source>
</evidence>
<name>A0A401HA97_AERPX</name>
<dbReference type="InterPro" id="IPR006059">
    <property type="entry name" value="SBP"/>
</dbReference>
<dbReference type="Proteomes" id="UP000291213">
    <property type="component" value="Unassembled WGS sequence"/>
</dbReference>
<protein>
    <submittedName>
        <fullName evidence="4">ABC transporter, substrate binding protein</fullName>
    </submittedName>
</protein>
<evidence type="ECO:0000256" key="3">
    <source>
        <dbReference type="SAM" id="Phobius"/>
    </source>
</evidence>
<comment type="caution">
    <text evidence="4">The sequence shown here is derived from an EMBL/GenBank/DDBJ whole genome shotgun (WGS) entry which is preliminary data.</text>
</comment>
<keyword evidence="1" id="KW-0732">Signal</keyword>
<evidence type="ECO:0000313" key="4">
    <source>
        <dbReference type="EMBL" id="GBF09300.1"/>
    </source>
</evidence>
<dbReference type="SUPFAM" id="SSF53850">
    <property type="entry name" value="Periplasmic binding protein-like II"/>
    <property type="match status" value="1"/>
</dbReference>
<keyword evidence="3" id="KW-0812">Transmembrane</keyword>
<dbReference type="Pfam" id="PF01547">
    <property type="entry name" value="SBP_bac_1"/>
    <property type="match status" value="1"/>
</dbReference>
<keyword evidence="3" id="KW-1133">Transmembrane helix</keyword>
<organism evidence="4 5">
    <name type="scientific">Aeropyrum pernix</name>
    <dbReference type="NCBI Taxonomy" id="56636"/>
    <lineage>
        <taxon>Archaea</taxon>
        <taxon>Thermoproteota</taxon>
        <taxon>Thermoprotei</taxon>
        <taxon>Desulfurococcales</taxon>
        <taxon>Desulfurococcaceae</taxon>
        <taxon>Aeropyrum</taxon>
    </lineage>
</organism>
<dbReference type="Gene3D" id="3.40.190.10">
    <property type="entry name" value="Periplasmic binding protein-like II"/>
    <property type="match status" value="2"/>
</dbReference>
<accession>A0A401HA97</accession>
<evidence type="ECO:0000256" key="2">
    <source>
        <dbReference type="SAM" id="MobiDB-lite"/>
    </source>
</evidence>
<dbReference type="PANTHER" id="PTHR30006">
    <property type="entry name" value="THIAMINE-BINDING PERIPLASMIC PROTEIN-RELATED"/>
    <property type="match status" value="1"/>
</dbReference>
<dbReference type="RefSeq" id="WP_131160288.1">
    <property type="nucleotide sequence ID" value="NZ_BDMD01000053.1"/>
</dbReference>
<feature type="region of interest" description="Disordered" evidence="2">
    <location>
        <begin position="35"/>
        <end position="63"/>
    </location>
</feature>
<reference evidence="4 5" key="1">
    <citation type="submission" date="2017-02" db="EMBL/GenBank/DDBJ databases">
        <title>isolation and characterization of a novel temperate virus Aeropyrum globular virus 1 infecting hyperthermophilic archaeon Aeropyrum.</title>
        <authorList>
            <person name="Yumiya M."/>
            <person name="Yoshida T."/>
            <person name="Sako Y."/>
        </authorList>
    </citation>
    <scope>NUCLEOTIDE SEQUENCE [LARGE SCALE GENOMIC DNA]</scope>
    <source>
        <strain evidence="4 5">YK1-12-2013</strain>
    </source>
</reference>
<evidence type="ECO:0000256" key="1">
    <source>
        <dbReference type="ARBA" id="ARBA00022729"/>
    </source>
</evidence>
<proteinExistence type="predicted"/>
<feature type="compositionally biased region" description="Low complexity" evidence="2">
    <location>
        <begin position="36"/>
        <end position="61"/>
    </location>
</feature>